<reference evidence="7" key="2">
    <citation type="journal article" date="2014" name="ISME J.">
        <title>Microbial stratification in low pH oxic and suboxic macroscopic growths along an acid mine drainage.</title>
        <authorList>
            <person name="Mendez-Garcia C."/>
            <person name="Mesa V."/>
            <person name="Sprenger R.R."/>
            <person name="Richter M."/>
            <person name="Diez M.S."/>
            <person name="Solano J."/>
            <person name="Bargiela R."/>
            <person name="Golyshina O.V."/>
            <person name="Manteca A."/>
            <person name="Ramos J.L."/>
            <person name="Gallego J.R."/>
            <person name="Llorente I."/>
            <person name="Martins Dos Santos V.A."/>
            <person name="Jensen O.N."/>
            <person name="Pelaez A.I."/>
            <person name="Sanchez J."/>
            <person name="Ferrer M."/>
        </authorList>
    </citation>
    <scope>NUCLEOTIDE SEQUENCE</scope>
</reference>
<feature type="transmembrane region" description="Helical" evidence="6">
    <location>
        <begin position="179"/>
        <end position="200"/>
    </location>
</feature>
<evidence type="ECO:0000256" key="3">
    <source>
        <dbReference type="ARBA" id="ARBA00022692"/>
    </source>
</evidence>
<dbReference type="Gene3D" id="1.20.120.1220">
    <property type="match status" value="1"/>
</dbReference>
<evidence type="ECO:0000256" key="1">
    <source>
        <dbReference type="ARBA" id="ARBA00004651"/>
    </source>
</evidence>
<proteinExistence type="predicted"/>
<evidence type="ECO:0008006" key="8">
    <source>
        <dbReference type="Google" id="ProtNLM"/>
    </source>
</evidence>
<protein>
    <recommendedName>
        <fullName evidence="8">Type IV leader peptidase family protein</fullName>
    </recommendedName>
</protein>
<keyword evidence="3 6" id="KW-0812">Transmembrane</keyword>
<comment type="subcellular location">
    <subcellularLocation>
        <location evidence="1">Cell membrane</location>
        <topology evidence="1">Multi-pass membrane protein</topology>
    </subcellularLocation>
</comment>
<name>T1AIW6_9ZZZZ</name>
<organism evidence="7">
    <name type="scientific">mine drainage metagenome</name>
    <dbReference type="NCBI Taxonomy" id="410659"/>
    <lineage>
        <taxon>unclassified sequences</taxon>
        <taxon>metagenomes</taxon>
        <taxon>ecological metagenomes</taxon>
    </lineage>
</organism>
<feature type="transmembrane region" description="Helical" evidence="6">
    <location>
        <begin position="148"/>
        <end position="167"/>
    </location>
</feature>
<evidence type="ECO:0000256" key="2">
    <source>
        <dbReference type="ARBA" id="ARBA00022475"/>
    </source>
</evidence>
<dbReference type="EMBL" id="AUZY01009457">
    <property type="protein sequence ID" value="EQD41945.1"/>
    <property type="molecule type" value="Genomic_DNA"/>
</dbReference>
<keyword evidence="4 6" id="KW-1133">Transmembrane helix</keyword>
<evidence type="ECO:0000313" key="7">
    <source>
        <dbReference type="EMBL" id="EQD41945.1"/>
    </source>
</evidence>
<keyword evidence="2" id="KW-1003">Cell membrane</keyword>
<dbReference type="AlphaFoldDB" id="T1AIW6"/>
<feature type="transmembrane region" description="Helical" evidence="6">
    <location>
        <begin position="61"/>
        <end position="78"/>
    </location>
</feature>
<dbReference type="InterPro" id="IPR052218">
    <property type="entry name" value="Preflagellin_Peptidase"/>
</dbReference>
<accession>T1AIW6</accession>
<comment type="caution">
    <text evidence="7">The sequence shown here is derived from an EMBL/GenBank/DDBJ whole genome shotgun (WGS) entry which is preliminary data.</text>
</comment>
<dbReference type="PANTHER" id="PTHR36506">
    <property type="entry name" value="PREFLAGELLIN PEPTIDASE"/>
    <property type="match status" value="1"/>
</dbReference>
<feature type="transmembrane region" description="Helical" evidence="6">
    <location>
        <begin position="12"/>
        <end position="28"/>
    </location>
</feature>
<keyword evidence="5 6" id="KW-0472">Membrane</keyword>
<dbReference type="Gene3D" id="6.10.250.3240">
    <property type="match status" value="1"/>
</dbReference>
<feature type="transmembrane region" description="Helical" evidence="6">
    <location>
        <begin position="118"/>
        <end position="141"/>
    </location>
</feature>
<dbReference type="PANTHER" id="PTHR36506:SF1">
    <property type="entry name" value="PREFLAGELLIN PEPTIDASE"/>
    <property type="match status" value="1"/>
</dbReference>
<feature type="transmembrane region" description="Helical" evidence="6">
    <location>
        <begin position="90"/>
        <end position="112"/>
    </location>
</feature>
<dbReference type="GO" id="GO:0005886">
    <property type="term" value="C:plasma membrane"/>
    <property type="evidence" value="ECO:0007669"/>
    <property type="project" value="UniProtKB-SubCell"/>
</dbReference>
<sequence length="304" mass="32071">MVLSLPDGPDAGAAVVIVAFAVAARLDLRVREVPDRLWIVVALVGTVLGAIAVVPDGALGVGLWLLAAGFVLEHLLPWDARFADSGRADLVEAGVYAVVLAVVGLLVVRLGVGGSGVPVPVVAVVLTTVFARGLFAAGILFGGADAKAVMVAGLAVPFFARPLLWVPTGALPITSLLPFAVNLLLDAALISVVAPVALAIRNAARDEFRWRDGFTTFTIPVAELPRRWVWVRDPEVPIDRAREEAIETSEEDRAWRRQLAADLAATGRTRVRVGPQLPFVVFLLAGSIAAVLFGNVVLDLLLAR</sequence>
<evidence type="ECO:0000256" key="5">
    <source>
        <dbReference type="ARBA" id="ARBA00023136"/>
    </source>
</evidence>
<reference evidence="7" key="1">
    <citation type="submission" date="2013-08" db="EMBL/GenBank/DDBJ databases">
        <authorList>
            <person name="Mendez C."/>
            <person name="Richter M."/>
            <person name="Ferrer M."/>
            <person name="Sanchez J."/>
        </authorList>
    </citation>
    <scope>NUCLEOTIDE SEQUENCE</scope>
</reference>
<feature type="transmembrane region" description="Helical" evidence="6">
    <location>
        <begin position="37"/>
        <end position="55"/>
    </location>
</feature>
<evidence type="ECO:0000256" key="4">
    <source>
        <dbReference type="ARBA" id="ARBA00022989"/>
    </source>
</evidence>
<gene>
    <name evidence="7" type="ORF">B1B_14296</name>
</gene>
<evidence type="ECO:0000256" key="6">
    <source>
        <dbReference type="SAM" id="Phobius"/>
    </source>
</evidence>
<feature type="transmembrane region" description="Helical" evidence="6">
    <location>
        <begin position="277"/>
        <end position="298"/>
    </location>
</feature>